<dbReference type="OrthoDB" id="7923564at2"/>
<organism evidence="1 2">
    <name type="scientific">Lautropia dentalis</name>
    <dbReference type="NCBI Taxonomy" id="2490857"/>
    <lineage>
        <taxon>Bacteria</taxon>
        <taxon>Pseudomonadati</taxon>
        <taxon>Pseudomonadota</taxon>
        <taxon>Betaproteobacteria</taxon>
        <taxon>Burkholderiales</taxon>
        <taxon>Burkholderiaceae</taxon>
        <taxon>Lautropia</taxon>
    </lineage>
</organism>
<name>A0A3R8MXJ6_9BURK</name>
<comment type="caution">
    <text evidence="1">The sequence shown here is derived from an EMBL/GenBank/DDBJ whole genome shotgun (WGS) entry which is preliminary data.</text>
</comment>
<gene>
    <name evidence="1" type="ORF">EHV23_10415</name>
</gene>
<sequence>MERLVRNVACGDDLVQMIASERIIVERDLEYHANSRAMVSSLTTALNEIGAIEQHLGMVDDPVQYKVVNRAYSLPKNRRAGLPFDEARQALASHQARLGNMDKSRLDDEEKGIIDARRAVMLAAGQLYAARQTASLS</sequence>
<reference evidence="1 2" key="1">
    <citation type="submission" date="2018-11" db="EMBL/GenBank/DDBJ databases">
        <title>Genome sequencing of Lautropia sp. KCOM 2505 (= ChDC F240).</title>
        <authorList>
            <person name="Kook J.-K."/>
            <person name="Park S.-N."/>
            <person name="Lim Y.K."/>
        </authorList>
    </citation>
    <scope>NUCLEOTIDE SEQUENCE [LARGE SCALE GENOMIC DNA]</scope>
    <source>
        <strain evidence="1 2">KCOM 2505</strain>
    </source>
</reference>
<protein>
    <submittedName>
        <fullName evidence="1">Uncharacterized protein</fullName>
    </submittedName>
</protein>
<keyword evidence="2" id="KW-1185">Reference proteome</keyword>
<dbReference type="Proteomes" id="UP000270261">
    <property type="component" value="Unassembled WGS sequence"/>
</dbReference>
<evidence type="ECO:0000313" key="2">
    <source>
        <dbReference type="Proteomes" id="UP000270261"/>
    </source>
</evidence>
<dbReference type="EMBL" id="RRUE01000002">
    <property type="protein sequence ID" value="RRN44628.1"/>
    <property type="molecule type" value="Genomic_DNA"/>
</dbReference>
<proteinExistence type="predicted"/>
<evidence type="ECO:0000313" key="1">
    <source>
        <dbReference type="EMBL" id="RRN44628.1"/>
    </source>
</evidence>
<accession>A0A3R8MXJ6</accession>
<dbReference type="AlphaFoldDB" id="A0A3R8MXJ6"/>